<keyword evidence="6" id="KW-1185">Reference proteome</keyword>
<dbReference type="Proteomes" id="UP001055153">
    <property type="component" value="Unassembled WGS sequence"/>
</dbReference>
<dbReference type="EMBL" id="BPQQ01000084">
    <property type="protein sequence ID" value="GJE03610.1"/>
    <property type="molecule type" value="Genomic_DNA"/>
</dbReference>
<dbReference type="SMART" id="SM00382">
    <property type="entry name" value="AAA"/>
    <property type="match status" value="1"/>
</dbReference>
<reference evidence="5" key="1">
    <citation type="journal article" date="2021" name="Front. Microbiol.">
        <title>Comprehensive Comparative Genomics and Phenotyping of Methylobacterium Species.</title>
        <authorList>
            <person name="Alessa O."/>
            <person name="Ogura Y."/>
            <person name="Fujitani Y."/>
            <person name="Takami H."/>
            <person name="Hayashi T."/>
            <person name="Sahin N."/>
            <person name="Tani A."/>
        </authorList>
    </citation>
    <scope>NUCLEOTIDE SEQUENCE</scope>
    <source>
        <strain evidence="5">DSM 17168</strain>
    </source>
</reference>
<evidence type="ECO:0000313" key="6">
    <source>
        <dbReference type="Proteomes" id="UP001055153"/>
    </source>
</evidence>
<dbReference type="Pfam" id="PF00005">
    <property type="entry name" value="ABC_tran"/>
    <property type="match status" value="1"/>
</dbReference>
<keyword evidence="2" id="KW-0547">Nucleotide-binding</keyword>
<dbReference type="Pfam" id="PF12399">
    <property type="entry name" value="BCA_ABC_TP_C"/>
    <property type="match status" value="1"/>
</dbReference>
<evidence type="ECO:0000256" key="1">
    <source>
        <dbReference type="ARBA" id="ARBA00022448"/>
    </source>
</evidence>
<dbReference type="InterPro" id="IPR032823">
    <property type="entry name" value="BCA_ABC_TP_C"/>
</dbReference>
<name>A0ABQ4SM61_9HYPH</name>
<dbReference type="InterPro" id="IPR003439">
    <property type="entry name" value="ABC_transporter-like_ATP-bd"/>
</dbReference>
<evidence type="ECO:0000256" key="2">
    <source>
        <dbReference type="ARBA" id="ARBA00022741"/>
    </source>
</evidence>
<dbReference type="InterPro" id="IPR027417">
    <property type="entry name" value="P-loop_NTPase"/>
</dbReference>
<evidence type="ECO:0000256" key="3">
    <source>
        <dbReference type="ARBA" id="ARBA00022840"/>
    </source>
</evidence>
<keyword evidence="3 5" id="KW-0067">ATP-binding</keyword>
<accession>A0ABQ4SM61</accession>
<feature type="domain" description="ABC transporter" evidence="4">
    <location>
        <begin position="5"/>
        <end position="239"/>
    </location>
</feature>
<evidence type="ECO:0000313" key="5">
    <source>
        <dbReference type="EMBL" id="GJE03610.1"/>
    </source>
</evidence>
<protein>
    <submittedName>
        <fullName evidence="5">Lipopolysaccharide export system ATP-binding protein LptB</fullName>
    </submittedName>
</protein>
<proteinExistence type="predicted"/>
<dbReference type="InterPro" id="IPR051120">
    <property type="entry name" value="ABC_AA/LPS_Transport"/>
</dbReference>
<dbReference type="PROSITE" id="PS50893">
    <property type="entry name" value="ABC_TRANSPORTER_2"/>
    <property type="match status" value="1"/>
</dbReference>
<reference evidence="5" key="2">
    <citation type="submission" date="2021-08" db="EMBL/GenBank/DDBJ databases">
        <authorList>
            <person name="Tani A."/>
            <person name="Ola A."/>
            <person name="Ogura Y."/>
            <person name="Katsura K."/>
            <person name="Hayashi T."/>
        </authorList>
    </citation>
    <scope>NUCLEOTIDE SEQUENCE</scope>
    <source>
        <strain evidence="5">DSM 17168</strain>
    </source>
</reference>
<dbReference type="CDD" id="cd03219">
    <property type="entry name" value="ABC_Mj1267_LivG_branched"/>
    <property type="match status" value="1"/>
</dbReference>
<dbReference type="SUPFAM" id="SSF52540">
    <property type="entry name" value="P-loop containing nucleoside triphosphate hydrolases"/>
    <property type="match status" value="1"/>
</dbReference>
<gene>
    <name evidence="5" type="primary">lptB_9</name>
    <name evidence="5" type="ORF">GMJLKIPL_5567</name>
</gene>
<dbReference type="Gene3D" id="3.40.50.300">
    <property type="entry name" value="P-loop containing nucleotide triphosphate hydrolases"/>
    <property type="match status" value="1"/>
</dbReference>
<dbReference type="GO" id="GO:0005524">
    <property type="term" value="F:ATP binding"/>
    <property type="evidence" value="ECO:0007669"/>
    <property type="project" value="UniProtKB-KW"/>
</dbReference>
<organism evidence="5 6">
    <name type="scientific">Methylobacterium isbiliense</name>
    <dbReference type="NCBI Taxonomy" id="315478"/>
    <lineage>
        <taxon>Bacteria</taxon>
        <taxon>Pseudomonadati</taxon>
        <taxon>Pseudomonadota</taxon>
        <taxon>Alphaproteobacteria</taxon>
        <taxon>Hyphomicrobiales</taxon>
        <taxon>Methylobacteriaceae</taxon>
        <taxon>Methylobacterium</taxon>
    </lineage>
</organism>
<dbReference type="InterPro" id="IPR003593">
    <property type="entry name" value="AAA+_ATPase"/>
</dbReference>
<comment type="caution">
    <text evidence="5">The sequence shown here is derived from an EMBL/GenBank/DDBJ whole genome shotgun (WGS) entry which is preliminary data.</text>
</comment>
<evidence type="ECO:0000259" key="4">
    <source>
        <dbReference type="PROSITE" id="PS50893"/>
    </source>
</evidence>
<dbReference type="PANTHER" id="PTHR45772">
    <property type="entry name" value="CONSERVED COMPONENT OF ABC TRANSPORTER FOR NATURAL AMINO ACIDS-RELATED"/>
    <property type="match status" value="1"/>
</dbReference>
<dbReference type="RefSeq" id="WP_238240997.1">
    <property type="nucleotide sequence ID" value="NZ_BPQQ01000084.1"/>
</dbReference>
<sequence length="252" mass="26904">MSALLSVDHVGVRFGGVQAIKDVSFDVASGEILGLIGPNGAGKTTLLNVISSLVKPSGGRVMFDGETITGRKAHTIARRGVARTFQIVQPFRNLTVAQNVAVGAMFCDAGRSATAVAEACTEAMEQVGIAGKRDFLPSQLTLSERKRLEVARALATRPRLLLLDEVMAGLNHAEIERIIDLIRAINRNGLTIIVVEHVMKAITAVCHRAVVLQFGEKIADGTPDRVLSDPKVVSAYLGDRYARRQVAQGAVA</sequence>
<keyword evidence="1" id="KW-0813">Transport</keyword>